<dbReference type="InterPro" id="IPR001160">
    <property type="entry name" value="Peptidase_M20C"/>
</dbReference>
<dbReference type="GO" id="GO:0070573">
    <property type="term" value="F:metallodipeptidase activity"/>
    <property type="evidence" value="ECO:0007669"/>
    <property type="project" value="TreeGrafter"/>
</dbReference>
<keyword evidence="1" id="KW-0378">Hydrolase</keyword>
<dbReference type="PANTHER" id="PTHR43501:SF1">
    <property type="entry name" value="CYTOSOL NON-SPECIFIC DIPEPTIDASE"/>
    <property type="match status" value="1"/>
</dbReference>
<gene>
    <name evidence="1" type="ORF">MNB_SV-14-1465</name>
</gene>
<dbReference type="EC" id="3.4.13.-" evidence="1"/>
<dbReference type="EMBL" id="FPHN01000285">
    <property type="protein sequence ID" value="SFV69971.1"/>
    <property type="molecule type" value="Genomic_DNA"/>
</dbReference>
<dbReference type="Pfam" id="PF01546">
    <property type="entry name" value="Peptidase_M20"/>
    <property type="match status" value="1"/>
</dbReference>
<dbReference type="SUPFAM" id="SSF53187">
    <property type="entry name" value="Zn-dependent exopeptidases"/>
    <property type="match status" value="1"/>
</dbReference>
<accession>A0A1W1CWE7</accession>
<dbReference type="GO" id="GO:0006508">
    <property type="term" value="P:proteolysis"/>
    <property type="evidence" value="ECO:0007669"/>
    <property type="project" value="InterPro"/>
</dbReference>
<name>A0A1W1CWE7_9ZZZZ</name>
<dbReference type="Gene3D" id="3.40.630.10">
    <property type="entry name" value="Zn peptidases"/>
    <property type="match status" value="2"/>
</dbReference>
<proteinExistence type="predicted"/>
<dbReference type="AlphaFoldDB" id="A0A1W1CWE7"/>
<keyword evidence="1" id="KW-0224">Dipeptidase</keyword>
<protein>
    <submittedName>
        <fullName evidence="1">Aminoacyl-histidine dipeptidase (Peptidase D)</fullName>
        <ecNumber evidence="1">3.4.13.-</ecNumber>
    </submittedName>
</protein>
<dbReference type="InterPro" id="IPR002933">
    <property type="entry name" value="Peptidase_M20"/>
</dbReference>
<sequence>MQKKIINHFISLTKVPHCSQNTEKLFNFLDAFAKNRDYEVYSDEAKNILIKKGNPKLALQAHYDMVCMGEAPNIETYIKDGWMYAKNSSLGADNGIAIAMMMQLMDEGLELEFLLTADEEVGLVGAGTIELKLDAKYMLNLDFEDEGVVCIGCAGGADLLAKKTFEKAEAYDYFYKLSVSGLEGGHSGVEIHKNIPNAIKILAQYLENKDVLIASCFGGERRNSIPANIDMVLSSKEALESNDLVKVNSFDTTVEVYKSSDFLNLLIEFQQGVYVYNEEFNLPDTSINLAIVKFENSLVTIECSSRGMSDEGLEAINKRNINLFKKYGFKTKIEYKYPAWKPKINDFTSLVNDAMSKEFTNSKYEAIHAGLECGVLLEHYPNIKFASIGPTIVSPHSKNERVKLDSVGKIFNVVKDVVKTI</sequence>
<organism evidence="1">
    <name type="scientific">hydrothermal vent metagenome</name>
    <dbReference type="NCBI Taxonomy" id="652676"/>
    <lineage>
        <taxon>unclassified sequences</taxon>
        <taxon>metagenomes</taxon>
        <taxon>ecological metagenomes</taxon>
    </lineage>
</organism>
<evidence type="ECO:0000313" key="1">
    <source>
        <dbReference type="EMBL" id="SFV69971.1"/>
    </source>
</evidence>
<dbReference type="GO" id="GO:0005829">
    <property type="term" value="C:cytosol"/>
    <property type="evidence" value="ECO:0007669"/>
    <property type="project" value="TreeGrafter"/>
</dbReference>
<reference evidence="1" key="1">
    <citation type="submission" date="2016-10" db="EMBL/GenBank/DDBJ databases">
        <authorList>
            <person name="de Groot N.N."/>
        </authorList>
    </citation>
    <scope>NUCLEOTIDE SEQUENCE</scope>
</reference>
<keyword evidence="1" id="KW-0645">Protease</keyword>
<dbReference type="PANTHER" id="PTHR43501">
    <property type="entry name" value="CYTOSOL NON-SPECIFIC DIPEPTIDASE"/>
    <property type="match status" value="1"/>
</dbReference>
<dbReference type="PRINTS" id="PR00934">
    <property type="entry name" value="XHISDIPTASE"/>
</dbReference>